<name>A0A1R1XWB2_9FUNG</name>
<dbReference type="OrthoDB" id="10263226at2759"/>
<organism evidence="4 5">
    <name type="scientific">Smittium culicis</name>
    <dbReference type="NCBI Taxonomy" id="133412"/>
    <lineage>
        <taxon>Eukaryota</taxon>
        <taxon>Fungi</taxon>
        <taxon>Fungi incertae sedis</taxon>
        <taxon>Zoopagomycota</taxon>
        <taxon>Kickxellomycotina</taxon>
        <taxon>Harpellomycetes</taxon>
        <taxon>Harpellales</taxon>
        <taxon>Legeriomycetaceae</taxon>
        <taxon>Smittium</taxon>
    </lineage>
</organism>
<dbReference type="SUPFAM" id="SSF118116">
    <property type="entry name" value="DNA mismatch repair protein MutL"/>
    <property type="match status" value="1"/>
</dbReference>
<evidence type="ECO:0000313" key="4">
    <source>
        <dbReference type="EMBL" id="OMJ18849.1"/>
    </source>
</evidence>
<gene>
    <name evidence="4" type="ORF">AYI70_g5102</name>
</gene>
<protein>
    <submittedName>
        <fullName evidence="4">DNA mismatch repair protein PMS1</fullName>
    </submittedName>
</protein>
<evidence type="ECO:0000313" key="5">
    <source>
        <dbReference type="Proteomes" id="UP000187283"/>
    </source>
</evidence>
<dbReference type="Proteomes" id="UP000187283">
    <property type="component" value="Unassembled WGS sequence"/>
</dbReference>
<keyword evidence="5" id="KW-1185">Reference proteome</keyword>
<dbReference type="PANTHER" id="PTHR10073">
    <property type="entry name" value="DNA MISMATCH REPAIR PROTEIN MLH, PMS, MUTL"/>
    <property type="match status" value="1"/>
</dbReference>
<sequence>MGSKIGQIPNSTIYKLCSGQVIVDLGTAIKELLENSIDAGSTVVGIFTFSYFIDYNFLAFLLKCRKYKYIKLKNYGLDGIIISDNGTGVHSDDFEGLCKKSWTSKLETFEELTSVSTFGFRGEALSSLSAVSDITVITATSETTPSSSTIEYNNTGEIKSIKKSAREKGTTISIKNLFKGWPVRLQEFKKNLKRDFSKCIWYVEQYAIVTDKVQISLFNQPANSAMSLVLRTQKSMEMIDRIGGIFGKSIKDKLYPIDETVTSVENPEVSFKVKGFISSPMPNSGRNSSDKKYIYLNGKPCEVPKETLRKTFIPSKATVKASQQSSSFQQLSLSSSKSQSSSSDPKVIYDYATNSVSYDDSSSGITPVSTNEIKVGNLYLESPKRKRDAVSDSNKSEKTTKSLLSYINPLFEEKVNPPPFSLGEESIKVSVPEKIPESRKSKAEPVTTIKSNHLIPEPNKPKKSNNLCFNRTTAVSFNFNNVELNSRISTNLKLLGIKKTLASAAKNKTSETDGSLPACGISNLDAESAALALSRTINKYDFKKMKVIGQFNLGFIICSLDGDLYIVDQHASDEKYNFETLQQKSVISSQPLIM</sequence>
<dbReference type="InterPro" id="IPR036890">
    <property type="entry name" value="HATPase_C_sf"/>
</dbReference>
<dbReference type="GO" id="GO:0016887">
    <property type="term" value="F:ATP hydrolysis activity"/>
    <property type="evidence" value="ECO:0007669"/>
    <property type="project" value="InterPro"/>
</dbReference>
<dbReference type="SUPFAM" id="SSF54211">
    <property type="entry name" value="Ribosomal protein S5 domain 2-like"/>
    <property type="match status" value="1"/>
</dbReference>
<keyword evidence="2" id="KW-0227">DNA damage</keyword>
<comment type="caution">
    <text evidence="4">The sequence shown here is derived from an EMBL/GenBank/DDBJ whole genome shotgun (WGS) entry which is preliminary data.</text>
</comment>
<comment type="similarity">
    <text evidence="1">Belongs to the DNA mismatch repair MutL/HexB family.</text>
</comment>
<reference evidence="4 5" key="1">
    <citation type="submission" date="2017-01" db="EMBL/GenBank/DDBJ databases">
        <authorList>
            <person name="Mah S.A."/>
            <person name="Swanson W.J."/>
            <person name="Moy G.W."/>
            <person name="Vacquier V.D."/>
        </authorList>
    </citation>
    <scope>NUCLEOTIDE SEQUENCE [LARGE SCALE GENOMIC DNA]</scope>
    <source>
        <strain evidence="4 5">GSMNP</strain>
    </source>
</reference>
<dbReference type="AlphaFoldDB" id="A0A1R1XWB2"/>
<dbReference type="InterPro" id="IPR042120">
    <property type="entry name" value="MutL_C_dimsub"/>
</dbReference>
<dbReference type="InterPro" id="IPR014790">
    <property type="entry name" value="MutL_C"/>
</dbReference>
<dbReference type="PROSITE" id="PS00058">
    <property type="entry name" value="DNA_MISMATCH_REPAIR_1"/>
    <property type="match status" value="1"/>
</dbReference>
<feature type="domain" description="MutL C-terminal dimerisation" evidence="3">
    <location>
        <begin position="548"/>
        <end position="593"/>
    </location>
</feature>
<dbReference type="InterPro" id="IPR014721">
    <property type="entry name" value="Ribsml_uS5_D2-typ_fold_subgr"/>
</dbReference>
<dbReference type="Gene3D" id="3.30.1540.20">
    <property type="entry name" value="MutL, C-terminal domain, dimerisation subdomain"/>
    <property type="match status" value="1"/>
</dbReference>
<dbReference type="EMBL" id="LSSN01001640">
    <property type="protein sequence ID" value="OMJ18849.1"/>
    <property type="molecule type" value="Genomic_DNA"/>
</dbReference>
<dbReference type="InterPro" id="IPR014762">
    <property type="entry name" value="DNA_mismatch_repair_CS"/>
</dbReference>
<dbReference type="InterPro" id="IPR020568">
    <property type="entry name" value="Ribosomal_Su5_D2-typ_SF"/>
</dbReference>
<evidence type="ECO:0000259" key="3">
    <source>
        <dbReference type="Pfam" id="PF08676"/>
    </source>
</evidence>
<dbReference type="Gene3D" id="3.30.230.10">
    <property type="match status" value="1"/>
</dbReference>
<dbReference type="Gene3D" id="3.30.565.10">
    <property type="entry name" value="Histidine kinase-like ATPase, C-terminal domain"/>
    <property type="match status" value="1"/>
</dbReference>
<dbReference type="GO" id="GO:0006298">
    <property type="term" value="P:mismatch repair"/>
    <property type="evidence" value="ECO:0007669"/>
    <property type="project" value="InterPro"/>
</dbReference>
<dbReference type="Pfam" id="PF13589">
    <property type="entry name" value="HATPase_c_3"/>
    <property type="match status" value="1"/>
</dbReference>
<dbReference type="STRING" id="133412.A0A1R1XWB2"/>
<dbReference type="GO" id="GO:0005524">
    <property type="term" value="F:ATP binding"/>
    <property type="evidence" value="ECO:0007669"/>
    <property type="project" value="InterPro"/>
</dbReference>
<evidence type="ECO:0000256" key="1">
    <source>
        <dbReference type="ARBA" id="ARBA00006082"/>
    </source>
</evidence>
<accession>A0A1R1XWB2</accession>
<dbReference type="PANTHER" id="PTHR10073:SF52">
    <property type="entry name" value="MISMATCH REPAIR ENDONUCLEASE PMS2"/>
    <property type="match status" value="1"/>
</dbReference>
<dbReference type="InterPro" id="IPR037198">
    <property type="entry name" value="MutL_C_sf"/>
</dbReference>
<dbReference type="GO" id="GO:0140664">
    <property type="term" value="F:ATP-dependent DNA damage sensor activity"/>
    <property type="evidence" value="ECO:0007669"/>
    <property type="project" value="InterPro"/>
</dbReference>
<evidence type="ECO:0000256" key="2">
    <source>
        <dbReference type="ARBA" id="ARBA00022763"/>
    </source>
</evidence>
<dbReference type="Pfam" id="PF08676">
    <property type="entry name" value="MutL_C"/>
    <property type="match status" value="1"/>
</dbReference>
<dbReference type="GO" id="GO:0032389">
    <property type="term" value="C:MutLalpha complex"/>
    <property type="evidence" value="ECO:0007669"/>
    <property type="project" value="TreeGrafter"/>
</dbReference>
<dbReference type="InterPro" id="IPR038973">
    <property type="entry name" value="MutL/Mlh/Pms-like"/>
</dbReference>
<proteinExistence type="inferred from homology"/>
<dbReference type="SUPFAM" id="SSF55874">
    <property type="entry name" value="ATPase domain of HSP90 chaperone/DNA topoisomerase II/histidine kinase"/>
    <property type="match status" value="1"/>
</dbReference>